<evidence type="ECO:0000256" key="2">
    <source>
        <dbReference type="RuleBase" id="RU003616"/>
    </source>
</evidence>
<feature type="compositionally biased region" description="Polar residues" evidence="3">
    <location>
        <begin position="334"/>
        <end position="344"/>
    </location>
</feature>
<dbReference type="Pfam" id="PF00011">
    <property type="entry name" value="HSP20"/>
    <property type="match status" value="1"/>
</dbReference>
<protein>
    <submittedName>
        <fullName evidence="6">SHSP domain-containing protein</fullName>
    </submittedName>
</protein>
<gene>
    <name evidence="6" type="primary">LOAG_02324</name>
</gene>
<feature type="compositionally biased region" description="Polar residues" evidence="3">
    <location>
        <begin position="142"/>
        <end position="154"/>
    </location>
</feature>
<dbReference type="GO" id="GO:0042026">
    <property type="term" value="P:protein refolding"/>
    <property type="evidence" value="ECO:0007669"/>
    <property type="project" value="TreeGrafter"/>
</dbReference>
<dbReference type="InterPro" id="IPR002068">
    <property type="entry name" value="A-crystallin/Hsp20_dom"/>
</dbReference>
<dbReference type="InterPro" id="IPR008978">
    <property type="entry name" value="HSP20-like_chaperone"/>
</dbReference>
<dbReference type="WBParaSite" id="EN70_1938">
    <property type="protein sequence ID" value="EN70_1938"/>
    <property type="gene ID" value="EN70_1938"/>
</dbReference>
<dbReference type="PANTHER" id="PTHR45640">
    <property type="entry name" value="HEAT SHOCK PROTEIN HSP-12.2-RELATED"/>
    <property type="match status" value="1"/>
</dbReference>
<keyword evidence="5" id="KW-1185">Reference proteome</keyword>
<dbReference type="Proteomes" id="UP000095285">
    <property type="component" value="Unassembled WGS sequence"/>
</dbReference>
<evidence type="ECO:0000313" key="6">
    <source>
        <dbReference type="WBParaSite" id="EN70_1938"/>
    </source>
</evidence>
<dbReference type="GO" id="GO:0036498">
    <property type="term" value="P:IRE1-mediated unfolded protein response"/>
    <property type="evidence" value="ECO:0007669"/>
    <property type="project" value="TreeGrafter"/>
</dbReference>
<dbReference type="InParanoid" id="A0A1I7VFC7"/>
<dbReference type="Gene3D" id="2.60.40.790">
    <property type="match status" value="1"/>
</dbReference>
<name>A0A1I7VFC7_LOALO</name>
<reference evidence="5" key="1">
    <citation type="submission" date="2012-04" db="EMBL/GenBank/DDBJ databases">
        <title>The Genome Sequence of Loa loa.</title>
        <authorList>
            <consortium name="The Broad Institute Genome Sequencing Platform"/>
            <consortium name="Broad Institute Genome Sequencing Center for Infectious Disease"/>
            <person name="Nutman T.B."/>
            <person name="Fink D.L."/>
            <person name="Russ C."/>
            <person name="Young S."/>
            <person name="Zeng Q."/>
            <person name="Gargeya S."/>
            <person name="Alvarado L."/>
            <person name="Berlin A."/>
            <person name="Chapman S.B."/>
            <person name="Chen Z."/>
            <person name="Freedman E."/>
            <person name="Gellesch M."/>
            <person name="Goldberg J."/>
            <person name="Griggs A."/>
            <person name="Gujja S."/>
            <person name="Heilman E.R."/>
            <person name="Heiman D."/>
            <person name="Howarth C."/>
            <person name="Mehta T."/>
            <person name="Neiman D."/>
            <person name="Pearson M."/>
            <person name="Roberts A."/>
            <person name="Saif S."/>
            <person name="Shea T."/>
            <person name="Shenoy N."/>
            <person name="Sisk P."/>
            <person name="Stolte C."/>
            <person name="Sykes S."/>
            <person name="White J."/>
            <person name="Yandava C."/>
            <person name="Haas B."/>
            <person name="Henn M.R."/>
            <person name="Nusbaum C."/>
            <person name="Birren B."/>
        </authorList>
    </citation>
    <scope>NUCLEOTIDE SEQUENCE [LARGE SCALE GENOMIC DNA]</scope>
</reference>
<feature type="region of interest" description="Disordered" evidence="3">
    <location>
        <begin position="42"/>
        <end position="68"/>
    </location>
</feature>
<dbReference type="InterPro" id="IPR001436">
    <property type="entry name" value="Alpha-crystallin/sHSP_animal"/>
</dbReference>
<dbReference type="PROSITE" id="PS01031">
    <property type="entry name" value="SHSP"/>
    <property type="match status" value="1"/>
</dbReference>
<dbReference type="CDD" id="cd06526">
    <property type="entry name" value="metazoan_ACD"/>
    <property type="match status" value="1"/>
</dbReference>
<dbReference type="PANTHER" id="PTHR45640:SF32">
    <property type="entry name" value="STRESS-INDUCED PROTEIN 1"/>
    <property type="match status" value="1"/>
</dbReference>
<dbReference type="GO" id="GO:0009408">
    <property type="term" value="P:response to heat"/>
    <property type="evidence" value="ECO:0007669"/>
    <property type="project" value="TreeGrafter"/>
</dbReference>
<proteinExistence type="inferred from homology"/>
<dbReference type="eggNOG" id="KOG3591">
    <property type="taxonomic scope" value="Eukaryota"/>
</dbReference>
<reference evidence="6" key="2">
    <citation type="submission" date="2016-11" db="UniProtKB">
        <authorList>
            <consortium name="WormBaseParasite"/>
        </authorList>
    </citation>
    <scope>IDENTIFICATION</scope>
</reference>
<dbReference type="SUPFAM" id="SSF49764">
    <property type="entry name" value="HSP20-like chaperones"/>
    <property type="match status" value="1"/>
</dbReference>
<feature type="compositionally biased region" description="Low complexity" evidence="3">
    <location>
        <begin position="86"/>
        <end position="106"/>
    </location>
</feature>
<feature type="domain" description="SHSP" evidence="4">
    <location>
        <begin position="199"/>
        <end position="310"/>
    </location>
</feature>
<dbReference type="AlphaFoldDB" id="A0A1I7VFC7"/>
<feature type="region of interest" description="Disordered" evidence="3">
    <location>
        <begin position="86"/>
        <end position="154"/>
    </location>
</feature>
<dbReference type="GO" id="GO:0051082">
    <property type="term" value="F:unfolded protein binding"/>
    <property type="evidence" value="ECO:0007669"/>
    <property type="project" value="TreeGrafter"/>
</dbReference>
<evidence type="ECO:0000256" key="3">
    <source>
        <dbReference type="SAM" id="MobiDB-lite"/>
    </source>
</evidence>
<evidence type="ECO:0000313" key="5">
    <source>
        <dbReference type="Proteomes" id="UP000095285"/>
    </source>
</evidence>
<accession>A0A1I7VFC7</accession>
<evidence type="ECO:0000256" key="1">
    <source>
        <dbReference type="PROSITE-ProRule" id="PRU00285"/>
    </source>
</evidence>
<dbReference type="OrthoDB" id="1431247at2759"/>
<comment type="similarity">
    <text evidence="1 2">Belongs to the small heat shock protein (HSP20) family.</text>
</comment>
<evidence type="ECO:0000259" key="4">
    <source>
        <dbReference type="PROSITE" id="PS01031"/>
    </source>
</evidence>
<dbReference type="GO" id="GO:0005737">
    <property type="term" value="C:cytoplasm"/>
    <property type="evidence" value="ECO:0007669"/>
    <property type="project" value="TreeGrafter"/>
</dbReference>
<sequence length="416" mass="45672">MVWQTFIYPKSTNSDGNWASSLSPASLSPLLPLTPITITTSSTTTTTATATTTTAATTTTTTTATTTTAATTTTTTTTTMTTAATTTTTTTTTTTATTTTKASSTTNHTQQPCNSKSSSNERSPSPRPPPRFHRPTPRSSSGSYSHHTDNNSSGYSTLHNDLPFSMTPAGRFFTHFFDEAMQYFNYPMHDIVWSDEPPTANGYNGNSINEKIIDNDEKFSIEIDLSDFLAGELLVSYDEDGRELLIKGHQKERNGRLGSVERNFERKFDIPIDTHDGSLAAYLMPSGLLTIQAFKKGNKQPIRRIPIQEVVDIPNSSDKSAADVPDPTDKNAANVPTFNTSKNTPNKIKISPPVPPKPKNVSKLTTPTIEKMSEITEEIPKIQKLKENNAEHLNFDTIQKPTRESTVKREYLNIFC</sequence>
<organism evidence="5 6">
    <name type="scientific">Loa loa</name>
    <name type="common">Eye worm</name>
    <name type="synonym">Filaria loa</name>
    <dbReference type="NCBI Taxonomy" id="7209"/>
    <lineage>
        <taxon>Eukaryota</taxon>
        <taxon>Metazoa</taxon>
        <taxon>Ecdysozoa</taxon>
        <taxon>Nematoda</taxon>
        <taxon>Chromadorea</taxon>
        <taxon>Rhabditida</taxon>
        <taxon>Spirurina</taxon>
        <taxon>Spiruromorpha</taxon>
        <taxon>Filarioidea</taxon>
        <taxon>Onchocercidae</taxon>
        <taxon>Loa</taxon>
    </lineage>
</organism>
<dbReference type="GO" id="GO:0005634">
    <property type="term" value="C:nucleus"/>
    <property type="evidence" value="ECO:0007669"/>
    <property type="project" value="TreeGrafter"/>
</dbReference>
<feature type="region of interest" description="Disordered" evidence="3">
    <location>
        <begin position="316"/>
        <end position="363"/>
    </location>
</feature>